<name>A0A0A4ADB3_9GAMM</name>
<dbReference type="InterPro" id="IPR011050">
    <property type="entry name" value="Pectin_lyase_fold/virulence"/>
</dbReference>
<protein>
    <submittedName>
        <fullName evidence="3">Amylovoran biosynthesis protein AmsF</fullName>
    </submittedName>
</protein>
<accession>A0A0A4ADB3</accession>
<comment type="caution">
    <text evidence="3">The sequence shown here is derived from an EMBL/GenBank/DDBJ whole genome shotgun (WGS) entry which is preliminary data.</text>
</comment>
<feature type="chain" id="PRO_5002007185" evidence="1">
    <location>
        <begin position="29"/>
        <end position="737"/>
    </location>
</feature>
<dbReference type="Gene3D" id="2.170.14.10">
    <property type="entry name" value="Phage P22 tailspike-like, N-terminal domain"/>
    <property type="match status" value="1"/>
</dbReference>
<dbReference type="AlphaFoldDB" id="A0A0A4ADB3"/>
<dbReference type="InterPro" id="IPR009093">
    <property type="entry name" value="P22_tailspike_N"/>
</dbReference>
<keyword evidence="1" id="KW-0732">Signal</keyword>
<evidence type="ECO:0000256" key="1">
    <source>
        <dbReference type="SAM" id="SignalP"/>
    </source>
</evidence>
<dbReference type="EMBL" id="JRUQ01000006">
    <property type="protein sequence ID" value="KGT95833.1"/>
    <property type="molecule type" value="Genomic_DNA"/>
</dbReference>
<keyword evidence="4" id="KW-1185">Reference proteome</keyword>
<dbReference type="eggNOG" id="COG5434">
    <property type="taxonomic scope" value="Bacteria"/>
</dbReference>
<evidence type="ECO:0000313" key="3">
    <source>
        <dbReference type="EMBL" id="KGT95833.1"/>
    </source>
</evidence>
<dbReference type="SUPFAM" id="SSF51126">
    <property type="entry name" value="Pectin lyase-like"/>
    <property type="match status" value="1"/>
</dbReference>
<dbReference type="RefSeq" id="WP_034887639.1">
    <property type="nucleotide sequence ID" value="NZ_JRUQ01000006.1"/>
</dbReference>
<gene>
    <name evidence="3" type="ORF">NG99_01445</name>
</gene>
<dbReference type="STRING" id="371042.NG99_01445"/>
<dbReference type="InterPro" id="IPR012334">
    <property type="entry name" value="Pectin_lyas_fold"/>
</dbReference>
<organism evidence="3 4">
    <name type="scientific">Erwinia typographi</name>
    <dbReference type="NCBI Taxonomy" id="371042"/>
    <lineage>
        <taxon>Bacteria</taxon>
        <taxon>Pseudomonadati</taxon>
        <taxon>Pseudomonadota</taxon>
        <taxon>Gammaproteobacteria</taxon>
        <taxon>Enterobacterales</taxon>
        <taxon>Erwiniaceae</taxon>
        <taxon>Erwinia</taxon>
    </lineage>
</organism>
<feature type="signal peptide" evidence="1">
    <location>
        <begin position="1"/>
        <end position="28"/>
    </location>
</feature>
<dbReference type="Proteomes" id="UP000030351">
    <property type="component" value="Unassembled WGS sequence"/>
</dbReference>
<dbReference type="SUPFAM" id="SSF51327">
    <property type="entry name" value="Head-binding domain of phage P22 tailspike protein"/>
    <property type="match status" value="1"/>
</dbReference>
<proteinExistence type="predicted"/>
<dbReference type="OrthoDB" id="6510809at2"/>
<evidence type="ECO:0000259" key="2">
    <source>
        <dbReference type="Pfam" id="PF09008"/>
    </source>
</evidence>
<dbReference type="Gene3D" id="2.160.20.10">
    <property type="entry name" value="Single-stranded right-handed beta-helix, Pectin lyase-like"/>
    <property type="match status" value="1"/>
</dbReference>
<feature type="domain" description="Bacteriophage P22 tailspike N-terminal" evidence="2">
    <location>
        <begin position="49"/>
        <end position="147"/>
    </location>
</feature>
<dbReference type="InterPro" id="IPR036730">
    <property type="entry name" value="P22_tailspike_N_sf"/>
</dbReference>
<evidence type="ECO:0000313" key="4">
    <source>
        <dbReference type="Proteomes" id="UP000030351"/>
    </source>
</evidence>
<sequence>MKRRELIRTAFSSLVATTALGTLANAYGAEPDNITLKKVPSEALPKEYISIASPQDIFMMPDRFWTGFKGTLYIGKENSDPKQDGNHIDVFYKRPNGELAILSQPIQLTKENIENLISDKGSLWSAAEYSMAVYDHDGNRIFYSPDVKGSGVAEFNRRLTAPAGYQLIGEIESWQDLQQLPPLFDGAKVKLRSWHKDGESGGGTFMGKLSSAADDKGVTCSSGKNYHWQRVISDHNDLTLFDFGAINDGKTDCADAMHAMYLWAQKNNQKISIKFPAGTFFVSAFDISKKYSRYVRISGAPVSFGYFPSTNIISDGKSDFVFNVNARWVELSNIYFNGQVDKNKNEQGLYNNICKAGQYFRGSSLNFRYVGGVAISLVDTLDCKISQWYAGRCTGDVIKAVWSDTKKGMWNHNTAIELSNFNVQSCNPGKVLNLPRTTQALIHNGWIEHSENPGDISDGQWIIDALSMEGCKNPLDAKNSRLNMRQINLQVRSKIDNSRAEGSWLSRFERGSTRIESFGIATEGSMKYNFLGSRFHISNKSDNEQWLEVGKLFSPAQGDSWEIEVFGKASYEQNAGSPYLDIKAGNTLNGRATIHFQRKQKLSEMSWSAEGASPVVDVAFTTPSDTDVILFVKLAKNLNAGMILIKTTAQDRFMSGRCALFDAVLAPQDNAPGDAKTALRQLSLHNGLAGFGANNEGDILVASRALPASSVETSQPHGFISVVINGEQCAMPYFKTK</sequence>
<reference evidence="3 4" key="1">
    <citation type="submission" date="2014-10" db="EMBL/GenBank/DDBJ databases">
        <title>Genome sequence of Erwinia typographi M043b.</title>
        <authorList>
            <person name="Chan K.-G."/>
            <person name="Tan W.-S."/>
        </authorList>
    </citation>
    <scope>NUCLEOTIDE SEQUENCE [LARGE SCALE GENOMIC DNA]</scope>
    <source>
        <strain evidence="3 4">M043b</strain>
    </source>
</reference>
<dbReference type="Pfam" id="PF09008">
    <property type="entry name" value="Head_binding"/>
    <property type="match status" value="1"/>
</dbReference>